<evidence type="ECO:0000313" key="2">
    <source>
        <dbReference type="Proteomes" id="UP000004810"/>
    </source>
</evidence>
<gene>
    <name evidence="1" type="ORF">WUBG_07976</name>
</gene>
<evidence type="ECO:0008006" key="3">
    <source>
        <dbReference type="Google" id="ProtNLM"/>
    </source>
</evidence>
<sequence>MTGLYARWSIIESDWYPSVSLICRAERCEIRSSDDPWVVKTVRFSTIDPILLSGPAMTMEDMNACTQCGFMTNNFADFKEHIEQHENERHLTTTTNTSRQVYLLLCYFFLNKGV</sequence>
<name>J9EVF1_WUCBA</name>
<proteinExistence type="predicted"/>
<organism evidence="1 2">
    <name type="scientific">Wuchereria bancrofti</name>
    <dbReference type="NCBI Taxonomy" id="6293"/>
    <lineage>
        <taxon>Eukaryota</taxon>
        <taxon>Metazoa</taxon>
        <taxon>Ecdysozoa</taxon>
        <taxon>Nematoda</taxon>
        <taxon>Chromadorea</taxon>
        <taxon>Rhabditida</taxon>
        <taxon>Spirurina</taxon>
        <taxon>Spiruromorpha</taxon>
        <taxon>Filarioidea</taxon>
        <taxon>Onchocercidae</taxon>
        <taxon>Wuchereria</taxon>
    </lineage>
</organism>
<dbReference type="AlphaFoldDB" id="J9EVF1"/>
<evidence type="ECO:0000313" key="1">
    <source>
        <dbReference type="EMBL" id="EJW81117.1"/>
    </source>
</evidence>
<accession>J9EVF1</accession>
<comment type="caution">
    <text evidence="1">The sequence shown here is derived from an EMBL/GenBank/DDBJ whole genome shotgun (WGS) entry which is preliminary data.</text>
</comment>
<protein>
    <recommendedName>
        <fullName evidence="3">C2H2-type domain-containing protein</fullName>
    </recommendedName>
</protein>
<dbReference type="EMBL" id="ADBV01003912">
    <property type="protein sequence ID" value="EJW81117.1"/>
    <property type="molecule type" value="Genomic_DNA"/>
</dbReference>
<reference evidence="2" key="1">
    <citation type="submission" date="2012-08" db="EMBL/GenBank/DDBJ databases">
        <title>The Genome Sequence of Wuchereria bancrofti.</title>
        <authorList>
            <person name="Nutman T.B."/>
            <person name="Fink D.L."/>
            <person name="Russ C."/>
            <person name="Young S."/>
            <person name="Zeng Q."/>
            <person name="Koehrsen M."/>
            <person name="Alvarado L."/>
            <person name="Berlin A."/>
            <person name="Chapman S.B."/>
            <person name="Chen Z."/>
            <person name="Freedman E."/>
            <person name="Gellesch M."/>
            <person name="Goldberg J."/>
            <person name="Griggs A."/>
            <person name="Gujja S."/>
            <person name="Heilman E.R."/>
            <person name="Heiman D."/>
            <person name="Hepburn T."/>
            <person name="Howarth C."/>
            <person name="Jen D."/>
            <person name="Larson L."/>
            <person name="Lewis B."/>
            <person name="Mehta T."/>
            <person name="Park D."/>
            <person name="Pearson M."/>
            <person name="Roberts A."/>
            <person name="Saif S."/>
            <person name="Shea T."/>
            <person name="Shenoy N."/>
            <person name="Sisk P."/>
            <person name="Stolte C."/>
            <person name="Sykes S."/>
            <person name="Walk T."/>
            <person name="White J."/>
            <person name="Yandava C."/>
            <person name="Haas B."/>
            <person name="Henn M.R."/>
            <person name="Nusbaum C."/>
            <person name="Birren B."/>
        </authorList>
    </citation>
    <scope>NUCLEOTIDE SEQUENCE [LARGE SCALE GENOMIC DNA]</scope>
    <source>
        <strain evidence="2">NA</strain>
    </source>
</reference>
<dbReference type="Proteomes" id="UP000004810">
    <property type="component" value="Unassembled WGS sequence"/>
</dbReference>